<organism evidence="3 4">
    <name type="scientific">Discostella pseudostelligera</name>
    <dbReference type="NCBI Taxonomy" id="259834"/>
    <lineage>
        <taxon>Eukaryota</taxon>
        <taxon>Sar</taxon>
        <taxon>Stramenopiles</taxon>
        <taxon>Ochrophyta</taxon>
        <taxon>Bacillariophyta</taxon>
        <taxon>Coscinodiscophyceae</taxon>
        <taxon>Thalassiosirophycidae</taxon>
        <taxon>Stephanodiscales</taxon>
        <taxon>Stephanodiscaceae</taxon>
        <taxon>Discostella</taxon>
    </lineage>
</organism>
<feature type="region of interest" description="Disordered" evidence="1">
    <location>
        <begin position="282"/>
        <end position="357"/>
    </location>
</feature>
<feature type="signal peptide" evidence="2">
    <location>
        <begin position="1"/>
        <end position="32"/>
    </location>
</feature>
<gene>
    <name evidence="3" type="ORF">ACHAWU_000284</name>
</gene>
<reference evidence="3 4" key="1">
    <citation type="submission" date="2024-10" db="EMBL/GenBank/DDBJ databases">
        <title>Updated reference genomes for cyclostephanoid diatoms.</title>
        <authorList>
            <person name="Roberts W.R."/>
            <person name="Alverson A.J."/>
        </authorList>
    </citation>
    <scope>NUCLEOTIDE SEQUENCE [LARGE SCALE GENOMIC DNA]</scope>
    <source>
        <strain evidence="3 4">AJA232-27</strain>
    </source>
</reference>
<sequence>MAASSPLSLLGFTATATATLLLLLHTPTNVLADCLVEGDMMFMEGQSIGTFGQVCVNETSYDNKDKVCGPNGEIILVTTSTQNCPSDIGTPYCVQCGSVEQGAALCLDTTDIPEVCSLTSDTGDDAFGNNMGMMGGNDDTFEMLPPSTPSSGISITFSTMISSMMDDSITFSSFDQCDNSADIAAWSLNNISNGDSSMQYCTTQWNGGCYFLGDCTQDCFVELGFSEGCSACFGEVAICFAENCQSSCEFDEESEACETCRLPCMEALDECSGVSAMLIDDSSSSNTTTSSSTIASSPTTANVSESTATGSTVSSPTGSPPSATITGSVESSITTTTTTTIPPPTSTTTLPSPDSSRTVVSSGNSIIASIPTIFKMGILAITSVQWITGDMF</sequence>
<comment type="caution">
    <text evidence="3">The sequence shown here is derived from an EMBL/GenBank/DDBJ whole genome shotgun (WGS) entry which is preliminary data.</text>
</comment>
<accession>A0ABD3MEZ6</accession>
<keyword evidence="4" id="KW-1185">Reference proteome</keyword>
<protein>
    <submittedName>
        <fullName evidence="3">Uncharacterized protein</fullName>
    </submittedName>
</protein>
<evidence type="ECO:0000313" key="4">
    <source>
        <dbReference type="Proteomes" id="UP001530293"/>
    </source>
</evidence>
<evidence type="ECO:0000313" key="3">
    <source>
        <dbReference type="EMBL" id="KAL3761189.1"/>
    </source>
</evidence>
<proteinExistence type="predicted"/>
<dbReference type="Proteomes" id="UP001530293">
    <property type="component" value="Unassembled WGS sequence"/>
</dbReference>
<dbReference type="EMBL" id="JALLBG020000156">
    <property type="protein sequence ID" value="KAL3761189.1"/>
    <property type="molecule type" value="Genomic_DNA"/>
</dbReference>
<dbReference type="AlphaFoldDB" id="A0ABD3MEZ6"/>
<evidence type="ECO:0000256" key="1">
    <source>
        <dbReference type="SAM" id="MobiDB-lite"/>
    </source>
</evidence>
<name>A0ABD3MEZ6_9STRA</name>
<keyword evidence="2" id="KW-0732">Signal</keyword>
<feature type="chain" id="PRO_5044812343" evidence="2">
    <location>
        <begin position="33"/>
        <end position="392"/>
    </location>
</feature>
<evidence type="ECO:0000256" key="2">
    <source>
        <dbReference type="SAM" id="SignalP"/>
    </source>
</evidence>